<sequence>MSVKYALEELYAALKELELMYSPASASGQQVIADESSLIGMGTGQLQAPHCDVEEFALREFSGPASLDKVVKRVNRYQRQLVSTYEDWAESTAAGLEAAAPEDRDAIIAAAVATLIALLRQHGHQAIPEAAIVTAAGAGMTPRFLSQLGTMVSANDSFLDGSLGPSIADRLRQAVRDPAIMATGALAIVGALMALRARVAAYAGQAWAAGALGTGERATVMGRGVRWVLDDQAQHCDDCPRYAGFYPSFDDMLAQTGGAMPGAGVQCDGNCRCQLLEWEM</sequence>
<name>A0A6M3KKJ3_9ZZZZ</name>
<protein>
    <submittedName>
        <fullName evidence="1">Uncharacterized protein</fullName>
    </submittedName>
</protein>
<gene>
    <name evidence="1" type="ORF">MM415A00400_0016</name>
</gene>
<evidence type="ECO:0000313" key="1">
    <source>
        <dbReference type="EMBL" id="QJA82543.1"/>
    </source>
</evidence>
<organism evidence="1">
    <name type="scientific">viral metagenome</name>
    <dbReference type="NCBI Taxonomy" id="1070528"/>
    <lineage>
        <taxon>unclassified sequences</taxon>
        <taxon>metagenomes</taxon>
        <taxon>organismal metagenomes</taxon>
    </lineage>
</organism>
<dbReference type="AlphaFoldDB" id="A0A6M3KKJ3"/>
<proteinExistence type="predicted"/>
<accession>A0A6M3KKJ3</accession>
<reference evidence="1" key="1">
    <citation type="submission" date="2020-03" db="EMBL/GenBank/DDBJ databases">
        <title>The deep terrestrial virosphere.</title>
        <authorList>
            <person name="Holmfeldt K."/>
            <person name="Nilsson E."/>
            <person name="Simone D."/>
            <person name="Lopez-Fernandez M."/>
            <person name="Wu X."/>
            <person name="de Brujin I."/>
            <person name="Lundin D."/>
            <person name="Andersson A."/>
            <person name="Bertilsson S."/>
            <person name="Dopson M."/>
        </authorList>
    </citation>
    <scope>NUCLEOTIDE SEQUENCE</scope>
    <source>
        <strain evidence="1">MM415A00400</strain>
    </source>
</reference>
<dbReference type="EMBL" id="MT142490">
    <property type="protein sequence ID" value="QJA82543.1"/>
    <property type="molecule type" value="Genomic_DNA"/>
</dbReference>